<evidence type="ECO:0000313" key="2">
    <source>
        <dbReference type="Proteomes" id="UP001500185"/>
    </source>
</evidence>
<dbReference type="Proteomes" id="UP001500185">
    <property type="component" value="Unassembled WGS sequence"/>
</dbReference>
<reference evidence="2" key="1">
    <citation type="journal article" date="2019" name="Int. J. Syst. Evol. Microbiol.">
        <title>The Global Catalogue of Microorganisms (GCM) 10K type strain sequencing project: providing services to taxonomists for standard genome sequencing and annotation.</title>
        <authorList>
            <consortium name="The Broad Institute Genomics Platform"/>
            <consortium name="The Broad Institute Genome Sequencing Center for Infectious Disease"/>
            <person name="Wu L."/>
            <person name="Ma J."/>
        </authorList>
    </citation>
    <scope>NUCLEOTIDE SEQUENCE [LARGE SCALE GENOMIC DNA]</scope>
    <source>
        <strain evidence="2">JCM 16231</strain>
    </source>
</reference>
<organism evidence="1 2">
    <name type="scientific">Psychroflexus lacisalsi</name>
    <dbReference type="NCBI Taxonomy" id="503928"/>
    <lineage>
        <taxon>Bacteria</taxon>
        <taxon>Pseudomonadati</taxon>
        <taxon>Bacteroidota</taxon>
        <taxon>Flavobacteriia</taxon>
        <taxon>Flavobacteriales</taxon>
        <taxon>Flavobacteriaceae</taxon>
        <taxon>Psychroflexus</taxon>
    </lineage>
</organism>
<dbReference type="PROSITE" id="PS51257">
    <property type="entry name" value="PROKAR_LIPOPROTEIN"/>
    <property type="match status" value="1"/>
</dbReference>
<name>A0ABP3VI40_9FLAO</name>
<protein>
    <submittedName>
        <fullName evidence="1">Uncharacterized protein</fullName>
    </submittedName>
</protein>
<evidence type="ECO:0000313" key="1">
    <source>
        <dbReference type="EMBL" id="GAA0759973.1"/>
    </source>
</evidence>
<comment type="caution">
    <text evidence="1">The sequence shown here is derived from an EMBL/GenBank/DDBJ whole genome shotgun (WGS) entry which is preliminary data.</text>
</comment>
<proteinExistence type="predicted"/>
<dbReference type="EMBL" id="BAAAGG010000005">
    <property type="protein sequence ID" value="GAA0759973.1"/>
    <property type="molecule type" value="Genomic_DNA"/>
</dbReference>
<sequence>MKKILIFSAFILASVSCSEEDDSFLVSDTDYFPLELENYWTYNNQLNSNTESSQGVETLSIDNQVRNRFSFSQVIDSQAGLFTNVLASGEVYKQNGNQEIIYDGNLNLALNNNLQNFEFTLEDVILYDANFTQGDVMFSNAGELQQNINGFPVDFEYEISSTHKGFLISEVVNDVTYEDVFVSEINISLSASVFLVISDFSILQKQDVIKITNYYAKDIGLIYSRVNTEIIFEDIPEQLNTEISDVNSTSTQNLISYSLSTNL</sequence>
<dbReference type="RefSeq" id="WP_224454382.1">
    <property type="nucleotide sequence ID" value="NZ_BAAAGG010000005.1"/>
</dbReference>
<gene>
    <name evidence="1" type="ORF">GCM10009433_18710</name>
</gene>
<keyword evidence="2" id="KW-1185">Reference proteome</keyword>
<accession>A0ABP3VI40</accession>